<name>A0ABD1AHW5_CARAN</name>
<evidence type="ECO:0000313" key="4">
    <source>
        <dbReference type="EMBL" id="KAL1206033.1"/>
    </source>
</evidence>
<dbReference type="InterPro" id="IPR024253">
    <property type="entry name" value="Phosducin_thioredoxin-like_dom"/>
</dbReference>
<proteinExistence type="inferred from homology"/>
<dbReference type="PANTHER" id="PTHR45809:SF3">
    <property type="entry name" value="VIRAL IAP-ASSOCIATED FACTOR HOMOLOG"/>
    <property type="match status" value="1"/>
</dbReference>
<dbReference type="InterPro" id="IPR036249">
    <property type="entry name" value="Thioredoxin-like_sf"/>
</dbReference>
<dbReference type="EMBL" id="JBANAX010000510">
    <property type="protein sequence ID" value="KAL1206033.1"/>
    <property type="molecule type" value="Genomic_DNA"/>
</dbReference>
<dbReference type="Pfam" id="PF02114">
    <property type="entry name" value="Phosducin"/>
    <property type="match status" value="1"/>
</dbReference>
<dbReference type="Gene3D" id="3.40.30.10">
    <property type="entry name" value="Glutaredoxin"/>
    <property type="match status" value="1"/>
</dbReference>
<accession>A0ABD1AHW5</accession>
<evidence type="ECO:0000259" key="3">
    <source>
        <dbReference type="Pfam" id="PF02114"/>
    </source>
</evidence>
<evidence type="ECO:0000313" key="5">
    <source>
        <dbReference type="Proteomes" id="UP001558713"/>
    </source>
</evidence>
<comment type="similarity">
    <text evidence="1">Belongs to the phosducin family.</text>
</comment>
<dbReference type="CDD" id="cd02988">
    <property type="entry name" value="Phd_like_VIAF"/>
    <property type="match status" value="1"/>
</dbReference>
<evidence type="ECO:0000256" key="2">
    <source>
        <dbReference type="SAM" id="MobiDB-lite"/>
    </source>
</evidence>
<reference evidence="4 5" key="1">
    <citation type="submission" date="2024-04" db="EMBL/GenBank/DDBJ databases">
        <title>Genome assembly C_amara_ONT_v2.</title>
        <authorList>
            <person name="Yant L."/>
            <person name="Moore C."/>
            <person name="Slenker M."/>
        </authorList>
    </citation>
    <scope>NUCLEOTIDE SEQUENCE [LARGE SCALE GENOMIC DNA]</scope>
    <source>
        <tissue evidence="4">Leaf</tissue>
    </source>
</reference>
<evidence type="ECO:0000256" key="1">
    <source>
        <dbReference type="ARBA" id="ARBA00009686"/>
    </source>
</evidence>
<keyword evidence="5" id="KW-1185">Reference proteome</keyword>
<feature type="region of interest" description="Disordered" evidence="2">
    <location>
        <begin position="29"/>
        <end position="68"/>
    </location>
</feature>
<feature type="domain" description="Phosducin" evidence="3">
    <location>
        <begin position="61"/>
        <end position="187"/>
    </location>
</feature>
<sequence length="256" mass="29011">MADYHFVYKDIEGASTQWDDIQRKLGNLPEKAPAFKPPAYTPAQDESSAPKDQAWFDKKTEEELEDLEDDKDLDDDRFLEEYRKKRLSELREAAKVKRYGTVIPISGSDFVREVTQASAEDWVVVCLYKDGFAECSLLLRCLDELASRYPATKFVKIISTDCIPNYPDCNLPTLLVYHHGAIKGTHVGLKSFGRRCTTESVALLLCQSEPVLNDGKGGDDDSSREAVMAGVRRQFIERVVRDHEDKDNDDDGYNSD</sequence>
<comment type="caution">
    <text evidence="4">The sequence shown here is derived from an EMBL/GenBank/DDBJ whole genome shotgun (WGS) entry which is preliminary data.</text>
</comment>
<organism evidence="4 5">
    <name type="scientific">Cardamine amara subsp. amara</name>
    <dbReference type="NCBI Taxonomy" id="228776"/>
    <lineage>
        <taxon>Eukaryota</taxon>
        <taxon>Viridiplantae</taxon>
        <taxon>Streptophyta</taxon>
        <taxon>Embryophyta</taxon>
        <taxon>Tracheophyta</taxon>
        <taxon>Spermatophyta</taxon>
        <taxon>Magnoliopsida</taxon>
        <taxon>eudicotyledons</taxon>
        <taxon>Gunneridae</taxon>
        <taxon>Pentapetalae</taxon>
        <taxon>rosids</taxon>
        <taxon>malvids</taxon>
        <taxon>Brassicales</taxon>
        <taxon>Brassicaceae</taxon>
        <taxon>Cardamineae</taxon>
        <taxon>Cardamine</taxon>
    </lineage>
</organism>
<gene>
    <name evidence="4" type="ORF">V5N11_018103</name>
</gene>
<protein>
    <recommendedName>
        <fullName evidence="3">Phosducin domain-containing protein</fullName>
    </recommendedName>
</protein>
<dbReference type="InterPro" id="IPR051498">
    <property type="entry name" value="Phosducin-like_chap/apop_reg"/>
</dbReference>
<dbReference type="Proteomes" id="UP001558713">
    <property type="component" value="Unassembled WGS sequence"/>
</dbReference>
<dbReference type="SUPFAM" id="SSF52833">
    <property type="entry name" value="Thioredoxin-like"/>
    <property type="match status" value="1"/>
</dbReference>
<dbReference type="AlphaFoldDB" id="A0ABD1AHW5"/>
<dbReference type="PANTHER" id="PTHR45809">
    <property type="entry name" value="VIRAL IAP-ASSOCIATED FACTOR HOMOLOG"/>
    <property type="match status" value="1"/>
</dbReference>